<dbReference type="PANTHER" id="PTHR46621:SF1">
    <property type="entry name" value="SNRNA-ACTIVATING PROTEIN COMPLEX SUBUNIT 4"/>
    <property type="match status" value="1"/>
</dbReference>
<dbReference type="InterPro" id="IPR009057">
    <property type="entry name" value="Homeodomain-like_sf"/>
</dbReference>
<dbReference type="PANTHER" id="PTHR46621">
    <property type="entry name" value="SNRNA-ACTIVATING PROTEIN COMPLEX SUBUNIT 4"/>
    <property type="match status" value="1"/>
</dbReference>
<dbReference type="SUPFAM" id="SSF46689">
    <property type="entry name" value="Homeodomain-like"/>
    <property type="match status" value="3"/>
</dbReference>
<keyword evidence="3" id="KW-0238">DNA-binding</keyword>
<feature type="domain" description="Myb-like" evidence="7">
    <location>
        <begin position="453"/>
        <end position="505"/>
    </location>
</feature>
<dbReference type="Pfam" id="PF13921">
    <property type="entry name" value="Myb_DNA-bind_6"/>
    <property type="match status" value="1"/>
</dbReference>
<reference evidence="9" key="1">
    <citation type="submission" date="2022-01" db="EMBL/GenBank/DDBJ databases">
        <authorList>
            <person name="King R."/>
        </authorList>
    </citation>
    <scope>NUCLEOTIDE SEQUENCE</scope>
</reference>
<evidence type="ECO:0000256" key="2">
    <source>
        <dbReference type="ARBA" id="ARBA00023015"/>
    </source>
</evidence>
<organism evidence="9 10">
    <name type="scientific">Nezara viridula</name>
    <name type="common">Southern green stink bug</name>
    <name type="synonym">Cimex viridulus</name>
    <dbReference type="NCBI Taxonomy" id="85310"/>
    <lineage>
        <taxon>Eukaryota</taxon>
        <taxon>Metazoa</taxon>
        <taxon>Ecdysozoa</taxon>
        <taxon>Arthropoda</taxon>
        <taxon>Hexapoda</taxon>
        <taxon>Insecta</taxon>
        <taxon>Pterygota</taxon>
        <taxon>Neoptera</taxon>
        <taxon>Paraneoptera</taxon>
        <taxon>Hemiptera</taxon>
        <taxon>Heteroptera</taxon>
        <taxon>Panheteroptera</taxon>
        <taxon>Pentatomomorpha</taxon>
        <taxon>Pentatomoidea</taxon>
        <taxon>Pentatomidae</taxon>
        <taxon>Pentatominae</taxon>
        <taxon>Nezara</taxon>
    </lineage>
</organism>
<dbReference type="Pfam" id="PF00249">
    <property type="entry name" value="Myb_DNA-binding"/>
    <property type="match status" value="2"/>
</dbReference>
<keyword evidence="4" id="KW-0804">Transcription</keyword>
<dbReference type="GO" id="GO:0005634">
    <property type="term" value="C:nucleus"/>
    <property type="evidence" value="ECO:0007669"/>
    <property type="project" value="UniProtKB-SubCell"/>
</dbReference>
<keyword evidence="5" id="KW-0539">Nucleus</keyword>
<dbReference type="Gene3D" id="1.10.10.60">
    <property type="entry name" value="Homeodomain-like"/>
    <property type="match status" value="4"/>
</dbReference>
<dbReference type="GO" id="GO:0000978">
    <property type="term" value="F:RNA polymerase II cis-regulatory region sequence-specific DNA binding"/>
    <property type="evidence" value="ECO:0007669"/>
    <property type="project" value="TreeGrafter"/>
</dbReference>
<proteinExistence type="predicted"/>
<keyword evidence="10" id="KW-1185">Reference proteome</keyword>
<dbReference type="Proteomes" id="UP001152798">
    <property type="component" value="Chromosome 4"/>
</dbReference>
<dbReference type="AlphaFoldDB" id="A0A9P0MQJ1"/>
<keyword evidence="2" id="KW-0805">Transcription regulation</keyword>
<dbReference type="InterPro" id="IPR017930">
    <property type="entry name" value="Myb_dom"/>
</dbReference>
<name>A0A9P0MQJ1_NEZVI</name>
<evidence type="ECO:0000259" key="7">
    <source>
        <dbReference type="PROSITE" id="PS50090"/>
    </source>
</evidence>
<evidence type="ECO:0000313" key="9">
    <source>
        <dbReference type="EMBL" id="CAH1399027.1"/>
    </source>
</evidence>
<evidence type="ECO:0000256" key="1">
    <source>
        <dbReference type="ARBA" id="ARBA00004123"/>
    </source>
</evidence>
<sequence>MAKKTFLFSRYVFTIASPVIHLPKRQYTCTPSELETWLIRKKNKNRVTMKITQKRLKGNSSHANPLPPTVVKKNIPNKLRKKNSTKPASLCKIESKEDMPSSKVEEVSIFDISHFSNKENIPIFYKDNEMFEKTENISRDNYMPLQESSKHNCSLLGPIQYLNYETGNLKKNESINYNNNVDLCSPILRFDGDDVEIVDEESSEDEFEFILEQELIKEQIKRNTCMSSNNDTYINTLVEGFSNEISLEEQGNLILNAIRTNRKLADFCVTLETALVKKLDKLTKEFQHLKVDCSNSVDDGDTIVSRGFYSQFGAPYFKDSSGFYCPRNQDFKDKLSKNQFIGYLYMQTDHTADITALSNAIREYIIDDYVKKSNLVNLKKNCSEVDNLAQQEVISKEINFIKSKIAYMKSVDLKFLVKDISDSDIDWMKISSKESLDILTPGECLRYWNLILSPKVNRGTWTQQEKKELKKLAIQSNYQNWDKIAELLNTKRTGYQCFIQFKKQFGMVDFNRGRWSKKEDVQLSYLVSISEQGGVIGWAKVLCHLEDRTMAQALNRWYRLDPGLKKGKFTDEEDIILVNAVEQFGLDFQKVASVFPNRSAIQLRERYFAKRDMKVNKCGEWSLAEDKLLMDLIAVHGERKWSKIAENFPSRNRIQIRHRYKCIKLNLLKDPGFKLENLNRFKRNTHVNAKNKRDEAAISKSTAIDIISKTIEEGKIFYNKRRILKRTGRLKERG</sequence>
<dbReference type="OrthoDB" id="2143914at2759"/>
<feature type="domain" description="HTH myb-type" evidence="8">
    <location>
        <begin position="619"/>
        <end position="668"/>
    </location>
</feature>
<dbReference type="InterPro" id="IPR051575">
    <property type="entry name" value="Myb-like_DNA-bd"/>
</dbReference>
<comment type="subcellular location">
    <subcellularLocation>
        <location evidence="1">Nucleus</location>
    </subcellularLocation>
</comment>
<dbReference type="SMART" id="SM00717">
    <property type="entry name" value="SANT"/>
    <property type="match status" value="4"/>
</dbReference>
<evidence type="ECO:0000256" key="6">
    <source>
        <dbReference type="SAM" id="MobiDB-lite"/>
    </source>
</evidence>
<evidence type="ECO:0000256" key="3">
    <source>
        <dbReference type="ARBA" id="ARBA00023125"/>
    </source>
</evidence>
<accession>A0A9P0MQJ1</accession>
<dbReference type="GO" id="GO:0001006">
    <property type="term" value="F:RNA polymerase III type 3 promoter sequence-specific DNA binding"/>
    <property type="evidence" value="ECO:0007669"/>
    <property type="project" value="TreeGrafter"/>
</dbReference>
<feature type="domain" description="HTH myb-type" evidence="8">
    <location>
        <begin position="561"/>
        <end position="615"/>
    </location>
</feature>
<evidence type="ECO:0000313" key="10">
    <source>
        <dbReference type="Proteomes" id="UP001152798"/>
    </source>
</evidence>
<evidence type="ECO:0000256" key="4">
    <source>
        <dbReference type="ARBA" id="ARBA00023163"/>
    </source>
</evidence>
<dbReference type="EMBL" id="OV725080">
    <property type="protein sequence ID" value="CAH1399027.1"/>
    <property type="molecule type" value="Genomic_DNA"/>
</dbReference>
<feature type="domain" description="HTH myb-type" evidence="8">
    <location>
        <begin position="453"/>
        <end position="497"/>
    </location>
</feature>
<evidence type="ECO:0000256" key="5">
    <source>
        <dbReference type="ARBA" id="ARBA00023242"/>
    </source>
</evidence>
<dbReference type="PROSITE" id="PS51294">
    <property type="entry name" value="HTH_MYB"/>
    <property type="match status" value="3"/>
</dbReference>
<feature type="region of interest" description="Disordered" evidence="6">
    <location>
        <begin position="56"/>
        <end position="89"/>
    </location>
</feature>
<dbReference type="CDD" id="cd00167">
    <property type="entry name" value="SANT"/>
    <property type="match status" value="3"/>
</dbReference>
<dbReference type="GO" id="GO:0042795">
    <property type="term" value="P:snRNA transcription by RNA polymerase II"/>
    <property type="evidence" value="ECO:0007669"/>
    <property type="project" value="TreeGrafter"/>
</dbReference>
<feature type="domain" description="Myb-like" evidence="7">
    <location>
        <begin position="561"/>
        <end position="607"/>
    </location>
</feature>
<dbReference type="GO" id="GO:0042796">
    <property type="term" value="P:snRNA transcription by RNA polymerase III"/>
    <property type="evidence" value="ECO:0007669"/>
    <property type="project" value="TreeGrafter"/>
</dbReference>
<dbReference type="InterPro" id="IPR001005">
    <property type="entry name" value="SANT/Myb"/>
</dbReference>
<feature type="domain" description="Myb-like" evidence="7">
    <location>
        <begin position="507"/>
        <end position="560"/>
    </location>
</feature>
<evidence type="ECO:0000259" key="8">
    <source>
        <dbReference type="PROSITE" id="PS51294"/>
    </source>
</evidence>
<feature type="domain" description="Myb-like" evidence="7">
    <location>
        <begin position="619"/>
        <end position="664"/>
    </location>
</feature>
<gene>
    <name evidence="9" type="ORF">NEZAVI_LOCUS8566</name>
</gene>
<dbReference type="PROSITE" id="PS50090">
    <property type="entry name" value="MYB_LIKE"/>
    <property type="match status" value="4"/>
</dbReference>
<dbReference type="GO" id="GO:0019185">
    <property type="term" value="C:snRNA-activating protein complex"/>
    <property type="evidence" value="ECO:0007669"/>
    <property type="project" value="TreeGrafter"/>
</dbReference>
<protein>
    <submittedName>
        <fullName evidence="9">Uncharacterized protein</fullName>
    </submittedName>
</protein>